<dbReference type="Proteomes" id="UP001161422">
    <property type="component" value="Unassembled WGS sequence"/>
</dbReference>
<dbReference type="GO" id="GO:0016787">
    <property type="term" value="F:hydrolase activity"/>
    <property type="evidence" value="ECO:0007669"/>
    <property type="project" value="UniProtKB-KW"/>
</dbReference>
<dbReference type="PANTHER" id="PTHR35527">
    <property type="entry name" value="CHOLOYLGLYCINE HYDROLASE"/>
    <property type="match status" value="1"/>
</dbReference>
<comment type="caution">
    <text evidence="5">The sequence shown here is derived from an EMBL/GenBank/DDBJ whole genome shotgun (WGS) entry which is preliminary data.</text>
</comment>
<evidence type="ECO:0000313" key="6">
    <source>
        <dbReference type="Proteomes" id="UP001161422"/>
    </source>
</evidence>
<sequence length="391" mass="42814">MKKSVLALTIAATTMGLFTGSADACSRISIDTGEHGVLQVRTLDWDSPLGTVAVVHPAGEKDRVNVTDGRYKNNAQWTTKYTTVAFEEHTFFHKAIPSGRNVHGLMVDTLYQSSSAPFVEKNVEMDEGKVTVGPGQIATYLPENYKTTDEVRQAFKKGEFDIAWGQQLVAVAHQHGFHTSVIDASGDALLFQLGEDGKTVMYSGDLAKPEFAVMANEPLLSESLEYASQFGAVTDLDFMNKVPAGIRSLDRFTRLMGMTALHTPESYKGKSFMQAVGSLNGAFDHAANLAQFVPAGKAPKVMQEQDELLAKHHVGWNEAGVYPSRIKYTHALENGFVEMVDLDTYRQISFNMNDVKGFTKPMCADMAAQANDGKHVLEFKECGAEIVELGK</sequence>
<dbReference type="Gene3D" id="3.60.60.10">
    <property type="entry name" value="Penicillin V Acylase, Chain A"/>
    <property type="match status" value="1"/>
</dbReference>
<dbReference type="Pfam" id="PF02275">
    <property type="entry name" value="CBAH"/>
    <property type="match status" value="1"/>
</dbReference>
<keyword evidence="2" id="KW-0378">Hydrolase</keyword>
<feature type="chain" id="PRO_5041461063" description="Choloylglycine hydrolase/NAAA C-terminal domain-containing protein" evidence="3">
    <location>
        <begin position="25"/>
        <end position="391"/>
    </location>
</feature>
<evidence type="ECO:0000256" key="2">
    <source>
        <dbReference type="ARBA" id="ARBA00022801"/>
    </source>
</evidence>
<dbReference type="PANTHER" id="PTHR35527:SF2">
    <property type="entry name" value="HYDROLASE"/>
    <property type="match status" value="1"/>
</dbReference>
<accession>A0AA37RTF8</accession>
<feature type="domain" description="Choloylglycine hydrolase/NAAA C-terminal" evidence="4">
    <location>
        <begin position="25"/>
        <end position="261"/>
    </location>
</feature>
<dbReference type="AlphaFoldDB" id="A0AA37RTF8"/>
<reference evidence="5" key="1">
    <citation type="journal article" date="2014" name="Int. J. Syst. Evol. Microbiol.">
        <title>Complete genome sequence of Corynebacterium casei LMG S-19264T (=DSM 44701T), isolated from a smear-ripened cheese.</title>
        <authorList>
            <consortium name="US DOE Joint Genome Institute (JGI-PGF)"/>
            <person name="Walter F."/>
            <person name="Albersmeier A."/>
            <person name="Kalinowski J."/>
            <person name="Ruckert C."/>
        </authorList>
    </citation>
    <scope>NUCLEOTIDE SEQUENCE</scope>
    <source>
        <strain evidence="5">NBRC 101628</strain>
    </source>
</reference>
<organism evidence="5 6">
    <name type="scientific">Paraferrimonas sedimenticola</name>
    <dbReference type="NCBI Taxonomy" id="375674"/>
    <lineage>
        <taxon>Bacteria</taxon>
        <taxon>Pseudomonadati</taxon>
        <taxon>Pseudomonadota</taxon>
        <taxon>Gammaproteobacteria</taxon>
        <taxon>Alteromonadales</taxon>
        <taxon>Ferrimonadaceae</taxon>
        <taxon>Paraferrimonas</taxon>
    </lineage>
</organism>
<evidence type="ECO:0000256" key="1">
    <source>
        <dbReference type="ARBA" id="ARBA00006625"/>
    </source>
</evidence>
<evidence type="ECO:0000313" key="5">
    <source>
        <dbReference type="EMBL" id="GLP95148.1"/>
    </source>
</evidence>
<evidence type="ECO:0000259" key="4">
    <source>
        <dbReference type="Pfam" id="PF02275"/>
    </source>
</evidence>
<dbReference type="InterPro" id="IPR029055">
    <property type="entry name" value="Ntn_hydrolases_N"/>
</dbReference>
<keyword evidence="6" id="KW-1185">Reference proteome</keyword>
<feature type="signal peptide" evidence="3">
    <location>
        <begin position="1"/>
        <end position="24"/>
    </location>
</feature>
<protein>
    <recommendedName>
        <fullName evidence="4">Choloylglycine hydrolase/NAAA C-terminal domain-containing protein</fullName>
    </recommendedName>
</protein>
<gene>
    <name evidence="5" type="ORF">GCM10007895_04540</name>
</gene>
<dbReference type="RefSeq" id="WP_095505832.1">
    <property type="nucleotide sequence ID" value="NZ_BSNC01000001.1"/>
</dbReference>
<dbReference type="SUPFAM" id="SSF56235">
    <property type="entry name" value="N-terminal nucleophile aminohydrolases (Ntn hydrolases)"/>
    <property type="match status" value="1"/>
</dbReference>
<proteinExistence type="inferred from homology"/>
<dbReference type="InterPro" id="IPR029132">
    <property type="entry name" value="CBAH/NAAA_C"/>
</dbReference>
<dbReference type="InterPro" id="IPR052193">
    <property type="entry name" value="Peptidase_C59"/>
</dbReference>
<reference evidence="5" key="2">
    <citation type="submission" date="2023-01" db="EMBL/GenBank/DDBJ databases">
        <title>Draft genome sequence of Paraferrimonas sedimenticola strain NBRC 101628.</title>
        <authorList>
            <person name="Sun Q."/>
            <person name="Mori K."/>
        </authorList>
    </citation>
    <scope>NUCLEOTIDE SEQUENCE</scope>
    <source>
        <strain evidence="5">NBRC 101628</strain>
    </source>
</reference>
<keyword evidence="3" id="KW-0732">Signal</keyword>
<evidence type="ECO:0000256" key="3">
    <source>
        <dbReference type="SAM" id="SignalP"/>
    </source>
</evidence>
<comment type="similarity">
    <text evidence="1">Belongs to the peptidase C59 family.</text>
</comment>
<name>A0AA37RTF8_9GAMM</name>
<dbReference type="EMBL" id="BSNC01000001">
    <property type="protein sequence ID" value="GLP95148.1"/>
    <property type="molecule type" value="Genomic_DNA"/>
</dbReference>